<evidence type="ECO:0000313" key="1">
    <source>
        <dbReference type="EMBL" id="GBF81084.1"/>
    </source>
</evidence>
<keyword evidence="2" id="KW-1185">Reference proteome</keyword>
<accession>A0A401IIK7</accession>
<reference evidence="2" key="1">
    <citation type="submission" date="2017-05" db="EMBL/GenBank/DDBJ databases">
        <title>Physiological properties and genetic analysis related to exopolysaccharide production of fresh-water unicellular cyanobacterium Aphanothece sacrum, Suizenji Nori, that has been cultured as a food source in Japan.</title>
        <authorList>
            <person name="Kanesaki Y."/>
            <person name="Yoshikawa S."/>
            <person name="Ohki K."/>
        </authorList>
    </citation>
    <scope>NUCLEOTIDE SEQUENCE [LARGE SCALE GENOMIC DNA]</scope>
    <source>
        <strain evidence="2">FPU1</strain>
    </source>
</reference>
<comment type="caution">
    <text evidence="1">The sequence shown here is derived from an EMBL/GenBank/DDBJ whole genome shotgun (WGS) entry which is preliminary data.</text>
</comment>
<sequence length="162" mass="18961">MVKYSDNEIDDLINETKKLSLDWKSKIKLNLSQKGASREGGFEIVGENQNRFRVILRQSRFNDLDFSIILGVYPQGSNKPFRLKRYDGKSHEHTNTIERETFYDFHIHTATERYQVYGNGEEDKYAQPTDRFIDFSEALKCMLADCGFIKPDNSQMEIQLFS</sequence>
<evidence type="ECO:0000313" key="2">
    <source>
        <dbReference type="Proteomes" id="UP000287247"/>
    </source>
</evidence>
<dbReference type="Proteomes" id="UP000287247">
    <property type="component" value="Unassembled WGS sequence"/>
</dbReference>
<dbReference type="RefSeq" id="WP_124975305.1">
    <property type="nucleotide sequence ID" value="NZ_BDQK01000013.1"/>
</dbReference>
<organism evidence="1 2">
    <name type="scientific">Aphanothece sacrum FPU1</name>
    <dbReference type="NCBI Taxonomy" id="1920663"/>
    <lineage>
        <taxon>Bacteria</taxon>
        <taxon>Bacillati</taxon>
        <taxon>Cyanobacteriota</taxon>
        <taxon>Cyanophyceae</taxon>
        <taxon>Oscillatoriophycideae</taxon>
        <taxon>Chroococcales</taxon>
        <taxon>Aphanothecaceae</taxon>
        <taxon>Aphanothece</taxon>
    </lineage>
</organism>
<name>A0A401IIK7_APHSA</name>
<protein>
    <submittedName>
        <fullName evidence="1">Uncharacterized protein</fullName>
    </submittedName>
</protein>
<dbReference type="AlphaFoldDB" id="A0A401IIK7"/>
<dbReference type="OrthoDB" id="583650at2"/>
<gene>
    <name evidence="1" type="ORF">AsFPU1_2494</name>
</gene>
<dbReference type="EMBL" id="BDQK01000013">
    <property type="protein sequence ID" value="GBF81084.1"/>
    <property type="molecule type" value="Genomic_DNA"/>
</dbReference>
<proteinExistence type="predicted"/>